<dbReference type="InterPro" id="IPR006016">
    <property type="entry name" value="UspA"/>
</dbReference>
<dbReference type="PANTHER" id="PTHR46268">
    <property type="entry name" value="STRESS RESPONSE PROTEIN NHAX"/>
    <property type="match status" value="1"/>
</dbReference>
<dbReference type="InterPro" id="IPR014729">
    <property type="entry name" value="Rossmann-like_a/b/a_fold"/>
</dbReference>
<keyword evidence="4" id="KW-1185">Reference proteome</keyword>
<dbReference type="SUPFAM" id="SSF52402">
    <property type="entry name" value="Adenine nucleotide alpha hydrolases-like"/>
    <property type="match status" value="2"/>
</dbReference>
<dbReference type="InterPro" id="IPR006015">
    <property type="entry name" value="Universal_stress_UspA"/>
</dbReference>
<dbReference type="Gene3D" id="3.40.50.620">
    <property type="entry name" value="HUPs"/>
    <property type="match status" value="2"/>
</dbReference>
<feature type="domain" description="UspA" evidence="2">
    <location>
        <begin position="159"/>
        <end position="293"/>
    </location>
</feature>
<feature type="domain" description="UspA" evidence="2">
    <location>
        <begin position="3"/>
        <end position="136"/>
    </location>
</feature>
<comment type="caution">
    <text evidence="3">The sequence shown here is derived from an EMBL/GenBank/DDBJ whole genome shotgun (WGS) entry which is preliminary data.</text>
</comment>
<sequence>MEQSVVVGVDGSDESMAAALWAVREAVRRGRPLRLVHAWDRYPRQHDTVLAGAAQRQLARRALRRAEERIRAACPGLPLGDELVTGPATAALLREAGRARPLVLGSHGWSGFAGFLVGSVALGVVAKAEGPVVLVRADADAPDEHVPQDDGSACECTGYRDVVLAVDVAGTGDEVIEFAFEAARLRRARLRAVYAWNASGALGLGPGDVALLDRPAQAEEWLGFLRTVLDPWRDKYPGVTVLETVVEDKPATALPRAAADASLLVVGHRLPHRTGPVAHAAIQHAGCAVAVVPHR</sequence>
<dbReference type="PRINTS" id="PR01438">
    <property type="entry name" value="UNVRSLSTRESS"/>
</dbReference>
<accession>A0ABW9HND4</accession>
<dbReference type="Proteomes" id="UP001631957">
    <property type="component" value="Unassembled WGS sequence"/>
</dbReference>
<evidence type="ECO:0000313" key="4">
    <source>
        <dbReference type="Proteomes" id="UP001631957"/>
    </source>
</evidence>
<comment type="similarity">
    <text evidence="1">Belongs to the universal stress protein A family.</text>
</comment>
<proteinExistence type="inferred from homology"/>
<gene>
    <name evidence="3" type="ORF">ACKI18_11030</name>
</gene>
<dbReference type="Pfam" id="PF00582">
    <property type="entry name" value="Usp"/>
    <property type="match status" value="2"/>
</dbReference>
<evidence type="ECO:0000259" key="2">
    <source>
        <dbReference type="Pfam" id="PF00582"/>
    </source>
</evidence>
<evidence type="ECO:0000313" key="3">
    <source>
        <dbReference type="EMBL" id="MFM9609246.1"/>
    </source>
</evidence>
<organism evidence="3 4">
    <name type="scientific">Streptomyces niveiscabiei</name>
    <dbReference type="NCBI Taxonomy" id="164115"/>
    <lineage>
        <taxon>Bacteria</taxon>
        <taxon>Bacillati</taxon>
        <taxon>Actinomycetota</taxon>
        <taxon>Actinomycetes</taxon>
        <taxon>Kitasatosporales</taxon>
        <taxon>Streptomycetaceae</taxon>
        <taxon>Streptomyces</taxon>
    </lineage>
</organism>
<reference evidence="3 4" key="1">
    <citation type="submission" date="2024-12" db="EMBL/GenBank/DDBJ databases">
        <title>Forecasting of Potato common scab and diversities of Pathogenic streptomyces spp. in china.</title>
        <authorList>
            <person name="Handique U."/>
            <person name="Wu J."/>
        </authorList>
    </citation>
    <scope>NUCLEOTIDE SEQUENCE [LARGE SCALE GENOMIC DNA]</scope>
    <source>
        <strain evidence="3 4">ZRIMU1530</strain>
    </source>
</reference>
<protein>
    <submittedName>
        <fullName evidence="3">Universal stress protein</fullName>
    </submittedName>
</protein>
<dbReference type="RefSeq" id="WP_409121108.1">
    <property type="nucleotide sequence ID" value="NZ_JBJVNI010000005.1"/>
</dbReference>
<name>A0ABW9HND4_9ACTN</name>
<dbReference type="EMBL" id="JBJVNI010000005">
    <property type="protein sequence ID" value="MFM9609246.1"/>
    <property type="molecule type" value="Genomic_DNA"/>
</dbReference>
<dbReference type="PANTHER" id="PTHR46268:SF6">
    <property type="entry name" value="UNIVERSAL STRESS PROTEIN UP12"/>
    <property type="match status" value="1"/>
</dbReference>
<evidence type="ECO:0000256" key="1">
    <source>
        <dbReference type="ARBA" id="ARBA00008791"/>
    </source>
</evidence>